<accession>A0A1I7YBS1</accession>
<feature type="repeat" description="Solcar" evidence="8">
    <location>
        <begin position="102"/>
        <end position="172"/>
    </location>
</feature>
<proteinExistence type="inferred from homology"/>
<sequence>MPSIVAGYENLIAGFSGGFVSTIVCHPLDLLKIRYSANEGSQIRPQYRSYLHAARSVIQAEGFRGIYQGLTPNIVGATLSWGLYFQFFYALRQKFTLFPEKFQSANDLIIGCLSGSAVMCVTNPVWVTKTRLCLQYETEGPKKYSGMWDCMKQIVKNEGVAGLYKGFVPGILGTTHGADTVDYLAFSIISKVFATTTTYPYQVLRTRLQDQHVKYDGVVDVIRTTMKAEGISGLYKGMLMANIRVLPAAMVTFVTFENVKHFLA</sequence>
<evidence type="ECO:0000313" key="11">
    <source>
        <dbReference type="WBParaSite" id="L893_g14716.t1"/>
    </source>
</evidence>
<keyword evidence="6" id="KW-1133">Transmembrane helix</keyword>
<dbReference type="AlphaFoldDB" id="A0A1I7YBS1"/>
<evidence type="ECO:0000256" key="4">
    <source>
        <dbReference type="ARBA" id="ARBA00022692"/>
    </source>
</evidence>
<dbReference type="InterPro" id="IPR018108">
    <property type="entry name" value="MCP_transmembrane"/>
</dbReference>
<evidence type="ECO:0000256" key="9">
    <source>
        <dbReference type="RuleBase" id="RU000488"/>
    </source>
</evidence>
<dbReference type="PROSITE" id="PS50920">
    <property type="entry name" value="SOLCAR"/>
    <property type="match status" value="3"/>
</dbReference>
<dbReference type="Proteomes" id="UP000095287">
    <property type="component" value="Unplaced"/>
</dbReference>
<name>A0A1I7YBS1_9BILA</name>
<evidence type="ECO:0000256" key="5">
    <source>
        <dbReference type="ARBA" id="ARBA00022737"/>
    </source>
</evidence>
<keyword evidence="7 8" id="KW-0472">Membrane</keyword>
<dbReference type="Pfam" id="PF00153">
    <property type="entry name" value="Mito_carr"/>
    <property type="match status" value="3"/>
</dbReference>
<reference evidence="11" key="1">
    <citation type="submission" date="2016-11" db="UniProtKB">
        <authorList>
            <consortium name="WormBaseParasite"/>
        </authorList>
    </citation>
    <scope>IDENTIFICATION</scope>
</reference>
<dbReference type="GO" id="GO:0016020">
    <property type="term" value="C:membrane"/>
    <property type="evidence" value="ECO:0007669"/>
    <property type="project" value="UniProtKB-SubCell"/>
</dbReference>
<feature type="repeat" description="Solcar" evidence="8">
    <location>
        <begin position="5"/>
        <end position="94"/>
    </location>
</feature>
<dbReference type="SUPFAM" id="SSF103506">
    <property type="entry name" value="Mitochondrial carrier"/>
    <property type="match status" value="1"/>
</dbReference>
<protein>
    <submittedName>
        <fullName evidence="11">Mitochondrial folate transporter/carrier</fullName>
    </submittedName>
</protein>
<dbReference type="PANTHER" id="PTHR45683">
    <property type="entry name" value="MITOCHONDRIAL NICOTINAMIDE ADENINE DINUCLEOTIDE TRANSPORTER 1-RELATED-RELATED"/>
    <property type="match status" value="1"/>
</dbReference>
<dbReference type="WBParaSite" id="L893_g14716.t1">
    <property type="protein sequence ID" value="L893_g14716.t1"/>
    <property type="gene ID" value="L893_g14716"/>
</dbReference>
<dbReference type="InterPro" id="IPR023395">
    <property type="entry name" value="MCP_dom_sf"/>
</dbReference>
<comment type="subcellular location">
    <subcellularLocation>
        <location evidence="1">Membrane</location>
        <topology evidence="1">Multi-pass membrane protein</topology>
    </subcellularLocation>
</comment>
<keyword evidence="5" id="KW-0677">Repeat</keyword>
<evidence type="ECO:0000256" key="6">
    <source>
        <dbReference type="ARBA" id="ARBA00022989"/>
    </source>
</evidence>
<evidence type="ECO:0000256" key="8">
    <source>
        <dbReference type="PROSITE-ProRule" id="PRU00282"/>
    </source>
</evidence>
<keyword evidence="10" id="KW-1185">Reference proteome</keyword>
<keyword evidence="3 9" id="KW-0813">Transport</keyword>
<organism evidence="10 11">
    <name type="scientific">Steinernema glaseri</name>
    <dbReference type="NCBI Taxonomy" id="37863"/>
    <lineage>
        <taxon>Eukaryota</taxon>
        <taxon>Metazoa</taxon>
        <taxon>Ecdysozoa</taxon>
        <taxon>Nematoda</taxon>
        <taxon>Chromadorea</taxon>
        <taxon>Rhabditida</taxon>
        <taxon>Tylenchina</taxon>
        <taxon>Panagrolaimomorpha</taxon>
        <taxon>Strongyloidoidea</taxon>
        <taxon>Steinernematidae</taxon>
        <taxon>Steinernema</taxon>
    </lineage>
</organism>
<dbReference type="GO" id="GO:0006862">
    <property type="term" value="P:nucleotide transport"/>
    <property type="evidence" value="ECO:0007669"/>
    <property type="project" value="InterPro"/>
</dbReference>
<evidence type="ECO:0000256" key="2">
    <source>
        <dbReference type="ARBA" id="ARBA00006375"/>
    </source>
</evidence>
<evidence type="ECO:0000256" key="3">
    <source>
        <dbReference type="ARBA" id="ARBA00022448"/>
    </source>
</evidence>
<keyword evidence="4 8" id="KW-0812">Transmembrane</keyword>
<evidence type="ECO:0000256" key="1">
    <source>
        <dbReference type="ARBA" id="ARBA00004141"/>
    </source>
</evidence>
<comment type="similarity">
    <text evidence="2 9">Belongs to the mitochondrial carrier (TC 2.A.29) family.</text>
</comment>
<dbReference type="InterPro" id="IPR044712">
    <property type="entry name" value="SLC25A32-like"/>
</dbReference>
<evidence type="ECO:0000256" key="7">
    <source>
        <dbReference type="ARBA" id="ARBA00023136"/>
    </source>
</evidence>
<evidence type="ECO:0000313" key="10">
    <source>
        <dbReference type="Proteomes" id="UP000095287"/>
    </source>
</evidence>
<dbReference type="GO" id="GO:0055085">
    <property type="term" value="P:transmembrane transport"/>
    <property type="evidence" value="ECO:0007669"/>
    <property type="project" value="InterPro"/>
</dbReference>
<dbReference type="Gene3D" id="1.50.40.10">
    <property type="entry name" value="Mitochondrial carrier domain"/>
    <property type="match status" value="2"/>
</dbReference>
<feature type="repeat" description="Solcar" evidence="8">
    <location>
        <begin position="178"/>
        <end position="262"/>
    </location>
</feature>